<sequence>MSPYRVGFYLILNAVFSITIILLNKWIYAHGIFPNITLSMLHFVVTFLGLHVCQKIGVFEKKTVVLDDIVILAFSFCGFVVLTNLSLQYNSVGTFQVAKMLTTPGVVLIQSIYYRKHFSFLTVLTMVPVLVGVTVCFCYDIQLNIFGTILALSGVIVTSLYQVLVNSKQSELQLDSMQLLYYQAPFSAILLCFCIPVFEHPKTFNHVWTVQDMAMVFTSCFAALFVNLTTYWIIGNTSPLTYNMLGHFKFVLITMGGWYLFEEKTSVYQVVGILMTLCGIIAYGHVKMKEGDKARLARTESLNKEDTC</sequence>
<dbReference type="Proteomes" id="UP000192223">
    <property type="component" value="Unplaced"/>
</dbReference>
<dbReference type="RefSeq" id="XP_025832065.1">
    <property type="nucleotide sequence ID" value="XM_025976280.1"/>
</dbReference>
<dbReference type="SUPFAM" id="SSF103481">
    <property type="entry name" value="Multidrug resistance efflux transporter EmrE"/>
    <property type="match status" value="1"/>
</dbReference>
<evidence type="ECO:0000313" key="7">
    <source>
        <dbReference type="Proteomes" id="UP000192223"/>
    </source>
</evidence>
<feature type="transmembrane region" description="Helical" evidence="5">
    <location>
        <begin position="213"/>
        <end position="234"/>
    </location>
</feature>
<keyword evidence="3 5" id="KW-1133">Transmembrane helix</keyword>
<feature type="transmembrane region" description="Helical" evidence="5">
    <location>
        <begin position="148"/>
        <end position="167"/>
    </location>
</feature>
<accession>A0A7F5R7X3</accession>
<feature type="transmembrane region" description="Helical" evidence="5">
    <location>
        <begin position="120"/>
        <end position="142"/>
    </location>
</feature>
<evidence type="ECO:0000256" key="4">
    <source>
        <dbReference type="ARBA" id="ARBA00023136"/>
    </source>
</evidence>
<dbReference type="AlphaFoldDB" id="A0A7F5R7X3"/>
<feature type="transmembrane region" description="Helical" evidence="5">
    <location>
        <begin position="241"/>
        <end position="261"/>
    </location>
</feature>
<dbReference type="Gene3D" id="1.10.3730.20">
    <property type="match status" value="1"/>
</dbReference>
<proteinExistence type="predicted"/>
<dbReference type="InParanoid" id="A0A7F5R7X3"/>
<dbReference type="PANTHER" id="PTHR11132">
    <property type="entry name" value="SOLUTE CARRIER FAMILY 35"/>
    <property type="match status" value="1"/>
</dbReference>
<evidence type="ECO:0000256" key="5">
    <source>
        <dbReference type="SAM" id="Phobius"/>
    </source>
</evidence>
<dbReference type="KEGG" id="apln:108744381"/>
<comment type="subcellular location">
    <subcellularLocation>
        <location evidence="1">Membrane</location>
        <topology evidence="1">Multi-pass membrane protein</topology>
    </subcellularLocation>
</comment>
<dbReference type="OrthoDB" id="5547497at2759"/>
<evidence type="ECO:0000256" key="3">
    <source>
        <dbReference type="ARBA" id="ARBA00022989"/>
    </source>
</evidence>
<evidence type="ECO:0000256" key="2">
    <source>
        <dbReference type="ARBA" id="ARBA00022692"/>
    </source>
</evidence>
<keyword evidence="2 5" id="KW-0812">Transmembrane</keyword>
<feature type="transmembrane region" description="Helical" evidence="5">
    <location>
        <begin position="32"/>
        <end position="53"/>
    </location>
</feature>
<feature type="transmembrane region" description="Helical" evidence="5">
    <location>
        <begin position="7"/>
        <end position="26"/>
    </location>
</feature>
<evidence type="ECO:0000259" key="6">
    <source>
        <dbReference type="Pfam" id="PF03151"/>
    </source>
</evidence>
<protein>
    <submittedName>
        <fullName evidence="8">Solute carrier family 35 member E3-like</fullName>
    </submittedName>
</protein>
<reference evidence="8" key="1">
    <citation type="submission" date="2025-08" db="UniProtKB">
        <authorList>
            <consortium name="RefSeq"/>
        </authorList>
    </citation>
    <scope>IDENTIFICATION</scope>
    <source>
        <tissue evidence="8">Entire body</tissue>
    </source>
</reference>
<name>A0A7F5R7X3_AGRPL</name>
<keyword evidence="4 5" id="KW-0472">Membrane</keyword>
<dbReference type="InterPro" id="IPR037185">
    <property type="entry name" value="EmrE-like"/>
</dbReference>
<gene>
    <name evidence="8" type="primary">LOC108744381</name>
</gene>
<evidence type="ECO:0000313" key="8">
    <source>
        <dbReference type="RefSeq" id="XP_025832065.1"/>
    </source>
</evidence>
<evidence type="ECO:0000256" key="1">
    <source>
        <dbReference type="ARBA" id="ARBA00004141"/>
    </source>
</evidence>
<feature type="transmembrane region" description="Helical" evidence="5">
    <location>
        <begin position="65"/>
        <end position="87"/>
    </location>
</feature>
<dbReference type="GO" id="GO:0016020">
    <property type="term" value="C:membrane"/>
    <property type="evidence" value="ECO:0007669"/>
    <property type="project" value="UniProtKB-SubCell"/>
</dbReference>
<feature type="transmembrane region" description="Helical" evidence="5">
    <location>
        <begin position="179"/>
        <end position="198"/>
    </location>
</feature>
<feature type="transmembrane region" description="Helical" evidence="5">
    <location>
        <begin position="267"/>
        <end position="286"/>
    </location>
</feature>
<dbReference type="Pfam" id="PF03151">
    <property type="entry name" value="TPT"/>
    <property type="match status" value="1"/>
</dbReference>
<dbReference type="GeneID" id="108744381"/>
<organism evidence="7 8">
    <name type="scientific">Agrilus planipennis</name>
    <name type="common">Emerald ash borer</name>
    <name type="synonym">Agrilus marcopoli</name>
    <dbReference type="NCBI Taxonomy" id="224129"/>
    <lineage>
        <taxon>Eukaryota</taxon>
        <taxon>Metazoa</taxon>
        <taxon>Ecdysozoa</taxon>
        <taxon>Arthropoda</taxon>
        <taxon>Hexapoda</taxon>
        <taxon>Insecta</taxon>
        <taxon>Pterygota</taxon>
        <taxon>Neoptera</taxon>
        <taxon>Endopterygota</taxon>
        <taxon>Coleoptera</taxon>
        <taxon>Polyphaga</taxon>
        <taxon>Elateriformia</taxon>
        <taxon>Buprestoidea</taxon>
        <taxon>Buprestidae</taxon>
        <taxon>Agrilinae</taxon>
        <taxon>Agrilus</taxon>
    </lineage>
</organism>
<dbReference type="InterPro" id="IPR004853">
    <property type="entry name" value="Sugar_P_trans_dom"/>
</dbReference>
<keyword evidence="7" id="KW-1185">Reference proteome</keyword>
<feature type="domain" description="Sugar phosphate transporter" evidence="6">
    <location>
        <begin position="5"/>
        <end position="283"/>
    </location>
</feature>
<dbReference type="InterPro" id="IPR050186">
    <property type="entry name" value="TPT_transporter"/>
</dbReference>
<feature type="transmembrane region" description="Helical" evidence="5">
    <location>
        <begin position="93"/>
        <end position="113"/>
    </location>
</feature>